<keyword evidence="2" id="KW-1185">Reference proteome</keyword>
<organism evidence="1 2">
    <name type="scientific">Vermiconidia calcicola</name>
    <dbReference type="NCBI Taxonomy" id="1690605"/>
    <lineage>
        <taxon>Eukaryota</taxon>
        <taxon>Fungi</taxon>
        <taxon>Dikarya</taxon>
        <taxon>Ascomycota</taxon>
        <taxon>Pezizomycotina</taxon>
        <taxon>Dothideomycetes</taxon>
        <taxon>Dothideomycetidae</taxon>
        <taxon>Mycosphaerellales</taxon>
        <taxon>Extremaceae</taxon>
        <taxon>Vermiconidia</taxon>
    </lineage>
</organism>
<comment type="caution">
    <text evidence="1">The sequence shown here is derived from an EMBL/GenBank/DDBJ whole genome shotgun (WGS) entry which is preliminary data.</text>
</comment>
<accession>A0ACC3NAQ5</accession>
<gene>
    <name evidence="1" type="ORF">LTR37_008669</name>
</gene>
<evidence type="ECO:0000313" key="1">
    <source>
        <dbReference type="EMBL" id="KAK3713236.1"/>
    </source>
</evidence>
<evidence type="ECO:0000313" key="2">
    <source>
        <dbReference type="Proteomes" id="UP001281147"/>
    </source>
</evidence>
<dbReference type="EMBL" id="JAUTXU010000064">
    <property type="protein sequence ID" value="KAK3713236.1"/>
    <property type="molecule type" value="Genomic_DNA"/>
</dbReference>
<sequence length="235" mass="26065">MKMDSNAMVNRGGGGSSADVWSRGTKRGASDSNLAGDFERFEKRLRMLTIRGSEQKNNGRHNFYTPVSNAPATTTADGPSHHAKHVVTARHDDMMQVDDTRERVFVRDLDAELAELEEDDDDKLIFLPDIEKRLSRIPKQVLSGGGDGDHDSQELVLYGAPKSISVEAGHDSVRKAIMEARQRAREKAAEEARQEDMARKYDHGGYFPMAETAHGYSTGYEQEQGQPDPDAMDIG</sequence>
<reference evidence="1" key="1">
    <citation type="submission" date="2023-07" db="EMBL/GenBank/DDBJ databases">
        <title>Black Yeasts Isolated from many extreme environments.</title>
        <authorList>
            <person name="Coleine C."/>
            <person name="Stajich J.E."/>
            <person name="Selbmann L."/>
        </authorList>
    </citation>
    <scope>NUCLEOTIDE SEQUENCE</scope>
    <source>
        <strain evidence="1">CCFEE 5714</strain>
    </source>
</reference>
<protein>
    <submittedName>
        <fullName evidence="1">Uncharacterized protein</fullName>
    </submittedName>
</protein>
<proteinExistence type="predicted"/>
<name>A0ACC3NAQ5_9PEZI</name>
<dbReference type="Proteomes" id="UP001281147">
    <property type="component" value="Unassembled WGS sequence"/>
</dbReference>